<evidence type="ECO:0000313" key="2">
    <source>
        <dbReference type="EMBL" id="OEE33671.1"/>
    </source>
</evidence>
<reference evidence="2 3" key="1">
    <citation type="journal article" date="2012" name="Science">
        <title>Ecological populations of bacteria act as socially cohesive units of antibiotic production and resistance.</title>
        <authorList>
            <person name="Cordero O.X."/>
            <person name="Wildschutte H."/>
            <person name="Kirkup B."/>
            <person name="Proehl S."/>
            <person name="Ngo L."/>
            <person name="Hussain F."/>
            <person name="Le Roux F."/>
            <person name="Mincer T."/>
            <person name="Polz M.F."/>
        </authorList>
    </citation>
    <scope>NUCLEOTIDE SEQUENCE [LARGE SCALE GENOMIC DNA]</scope>
    <source>
        <strain evidence="2 3">FS-238</strain>
    </source>
</reference>
<name>A0A853R428_9VIBR</name>
<gene>
    <name evidence="2" type="ORF">A1QS_07435</name>
</gene>
<keyword evidence="3" id="KW-1185">Reference proteome</keyword>
<dbReference type="RefSeq" id="WP_017045478.1">
    <property type="nucleotide sequence ID" value="NZ_AJYS02000237.1"/>
</dbReference>
<evidence type="ECO:0000256" key="1">
    <source>
        <dbReference type="SAM" id="Phobius"/>
    </source>
</evidence>
<evidence type="ECO:0000313" key="3">
    <source>
        <dbReference type="Proteomes" id="UP000094808"/>
    </source>
</evidence>
<dbReference type="EMBL" id="AJYS02000237">
    <property type="protein sequence ID" value="OEE33671.1"/>
    <property type="molecule type" value="Genomic_DNA"/>
</dbReference>
<feature type="transmembrane region" description="Helical" evidence="1">
    <location>
        <begin position="116"/>
        <end position="136"/>
    </location>
</feature>
<protein>
    <submittedName>
        <fullName evidence="2">Uncharacterized protein</fullName>
    </submittedName>
</protein>
<sequence length="231" mass="26030">MNTTPKKKPALYSDAMDDALVEYVKQDIAGFANRYYDTGKFLFTVSSFAILATLTIHTTFGNSYNIILFALIFFLFCLLPSYSLTVGIDYKTKTTNTILEEYQAKKRWMDKHLKRWFISFVLGCSILAFAFVFVVLTSGGGAAKPEAILQEINRNIEDIKEEIRTDIQSSKVYQPTCSLDDIAQVKVLLSDLYVLVDSHSAKSEALFSNVDSHLDRHLDIMANKISKACSD</sequence>
<keyword evidence="1" id="KW-0812">Transmembrane</keyword>
<keyword evidence="1" id="KW-1133">Transmembrane helix</keyword>
<organism evidence="2 3">
    <name type="scientific">Vibrio ordalii FS-238</name>
    <dbReference type="NCBI Taxonomy" id="617133"/>
    <lineage>
        <taxon>Bacteria</taxon>
        <taxon>Pseudomonadati</taxon>
        <taxon>Pseudomonadota</taxon>
        <taxon>Gammaproteobacteria</taxon>
        <taxon>Vibrionales</taxon>
        <taxon>Vibrionaceae</taxon>
        <taxon>Vibrio</taxon>
    </lineage>
</organism>
<accession>A0A853R428</accession>
<dbReference type="Proteomes" id="UP000094808">
    <property type="component" value="Unassembled WGS sequence"/>
</dbReference>
<keyword evidence="1" id="KW-0472">Membrane</keyword>
<comment type="caution">
    <text evidence="2">The sequence shown here is derived from an EMBL/GenBank/DDBJ whole genome shotgun (WGS) entry which is preliminary data.</text>
</comment>
<feature type="transmembrane region" description="Helical" evidence="1">
    <location>
        <begin position="66"/>
        <end position="88"/>
    </location>
</feature>
<proteinExistence type="predicted"/>
<dbReference type="AlphaFoldDB" id="A0A853R428"/>
<feature type="transmembrane region" description="Helical" evidence="1">
    <location>
        <begin position="41"/>
        <end position="60"/>
    </location>
</feature>